<dbReference type="EMBL" id="CADIKZ010000010">
    <property type="protein sequence ID" value="CAB3889748.1"/>
    <property type="molecule type" value="Genomic_DNA"/>
</dbReference>
<reference evidence="1 3" key="1">
    <citation type="submission" date="2020-04" db="EMBL/GenBank/DDBJ databases">
        <authorList>
            <person name="De Canck E."/>
        </authorList>
    </citation>
    <scope>NUCLEOTIDE SEQUENCE [LARGE SCALE GENOMIC DNA]</scope>
    <source>
        <strain evidence="1 3">LMG 26788</strain>
    </source>
</reference>
<evidence type="ECO:0000313" key="2">
    <source>
        <dbReference type="EMBL" id="CAB3891080.1"/>
    </source>
</evidence>
<organism evidence="1 3">
    <name type="scientific">Achromobacter pulmonis</name>
    <dbReference type="NCBI Taxonomy" id="1389932"/>
    <lineage>
        <taxon>Bacteria</taxon>
        <taxon>Pseudomonadati</taxon>
        <taxon>Pseudomonadota</taxon>
        <taxon>Betaproteobacteria</taxon>
        <taxon>Burkholderiales</taxon>
        <taxon>Alcaligenaceae</taxon>
        <taxon>Achromobacter</taxon>
    </lineage>
</organism>
<evidence type="ECO:0000313" key="3">
    <source>
        <dbReference type="Proteomes" id="UP000494203"/>
    </source>
</evidence>
<dbReference type="Proteomes" id="UP000494203">
    <property type="component" value="Unassembled WGS sequence"/>
</dbReference>
<proteinExistence type="predicted"/>
<protein>
    <submittedName>
        <fullName evidence="1">Uncharacterized protein</fullName>
    </submittedName>
</protein>
<accession>A0A6S7DDP2</accession>
<keyword evidence="3" id="KW-1185">Reference proteome</keyword>
<name>A0A6S7DDP2_9BURK</name>
<dbReference type="AlphaFoldDB" id="A0A6S7DDP2"/>
<dbReference type="RefSeq" id="WP_175141386.1">
    <property type="nucleotide sequence ID" value="NZ_CADIKZ010000010.1"/>
</dbReference>
<sequence>MPLIEFPNVPQVPGVPAVLRGLTIPSLDELANLGLGAIAALIFGIPRWGLYDQNGQQVLLFDTFLGIRFRNGSRISSFPVEQGTFSSFNKVDTPFDAMLRFALSGDMASRGALLNTLEALKGSVDLFSVVTPEIVYPSTNVVAYSYERNTRSGPSQLIVDLYVEEVRQTAAADFGQTAEPDGADEESNGQVQTFPVSDPAPVEIFDVANPAPIEAVPLDGAIQ</sequence>
<gene>
    <name evidence="1" type="ORF">LMG26788_03713</name>
    <name evidence="2" type="ORF">LMG26788_03779</name>
</gene>
<evidence type="ECO:0000313" key="1">
    <source>
        <dbReference type="EMBL" id="CAB3889748.1"/>
    </source>
</evidence>
<dbReference type="EMBL" id="CADIKZ010000010">
    <property type="protein sequence ID" value="CAB3891080.1"/>
    <property type="molecule type" value="Genomic_DNA"/>
</dbReference>